<dbReference type="Pfam" id="PF00578">
    <property type="entry name" value="AhpC-TSA"/>
    <property type="match status" value="1"/>
</dbReference>
<dbReference type="InterPro" id="IPR050924">
    <property type="entry name" value="Peroxiredoxin_BCP/PrxQ"/>
</dbReference>
<gene>
    <name evidence="11" type="primary">resA_58</name>
    <name evidence="11" type="ORF">SDC9_65943</name>
</gene>
<dbReference type="EMBL" id="VSSQ01003192">
    <property type="protein sequence ID" value="MPM19517.1"/>
    <property type="molecule type" value="Genomic_DNA"/>
</dbReference>
<evidence type="ECO:0000256" key="4">
    <source>
        <dbReference type="ARBA" id="ARBA00023002"/>
    </source>
</evidence>
<evidence type="ECO:0000256" key="6">
    <source>
        <dbReference type="ARBA" id="ARBA00023284"/>
    </source>
</evidence>
<keyword evidence="5" id="KW-1015">Disulfide bond</keyword>
<evidence type="ECO:0000256" key="1">
    <source>
        <dbReference type="ARBA" id="ARBA00013017"/>
    </source>
</evidence>
<keyword evidence="3" id="KW-0049">Antioxidant</keyword>
<keyword evidence="4" id="KW-0560">Oxidoreductase</keyword>
<dbReference type="SUPFAM" id="SSF52833">
    <property type="entry name" value="Thioredoxin-like"/>
    <property type="match status" value="1"/>
</dbReference>
<comment type="caution">
    <text evidence="11">The sequence shown here is derived from an EMBL/GenBank/DDBJ whole genome shotgun (WGS) entry which is preliminary data.</text>
</comment>
<keyword evidence="6" id="KW-0676">Redox-active center</keyword>
<dbReference type="InterPro" id="IPR036249">
    <property type="entry name" value="Thioredoxin-like_sf"/>
</dbReference>
<dbReference type="Gene3D" id="3.40.30.10">
    <property type="entry name" value="Glutaredoxin"/>
    <property type="match status" value="1"/>
</dbReference>
<accession>A0A644XUC6</accession>
<dbReference type="GO" id="GO:0005737">
    <property type="term" value="C:cytoplasm"/>
    <property type="evidence" value="ECO:0007669"/>
    <property type="project" value="TreeGrafter"/>
</dbReference>
<organism evidence="11">
    <name type="scientific">bioreactor metagenome</name>
    <dbReference type="NCBI Taxonomy" id="1076179"/>
    <lineage>
        <taxon>unclassified sequences</taxon>
        <taxon>metagenomes</taxon>
        <taxon>ecological metagenomes</taxon>
    </lineage>
</organism>
<dbReference type="InterPro" id="IPR013766">
    <property type="entry name" value="Thioredoxin_domain"/>
</dbReference>
<dbReference type="GO" id="GO:0008379">
    <property type="term" value="F:thioredoxin peroxidase activity"/>
    <property type="evidence" value="ECO:0007669"/>
    <property type="project" value="TreeGrafter"/>
</dbReference>
<name>A0A644XUC6_9ZZZZ</name>
<dbReference type="AlphaFoldDB" id="A0A644XUC6"/>
<evidence type="ECO:0000256" key="5">
    <source>
        <dbReference type="ARBA" id="ARBA00023157"/>
    </source>
</evidence>
<evidence type="ECO:0000256" key="9">
    <source>
        <dbReference type="ARBA" id="ARBA00049091"/>
    </source>
</evidence>
<keyword evidence="2" id="KW-0575">Peroxidase</keyword>
<evidence type="ECO:0000256" key="3">
    <source>
        <dbReference type="ARBA" id="ARBA00022862"/>
    </source>
</evidence>
<comment type="similarity">
    <text evidence="8">Belongs to the peroxiredoxin family. BCP/PrxQ subfamily.</text>
</comment>
<feature type="domain" description="Thioredoxin" evidence="10">
    <location>
        <begin position="28"/>
        <end position="200"/>
    </location>
</feature>
<dbReference type="Gene3D" id="3.40.1260.10">
    <property type="entry name" value="DsrEFH-like"/>
    <property type="match status" value="1"/>
</dbReference>
<evidence type="ECO:0000259" key="10">
    <source>
        <dbReference type="PROSITE" id="PS51352"/>
    </source>
</evidence>
<reference evidence="11" key="1">
    <citation type="submission" date="2019-08" db="EMBL/GenBank/DDBJ databases">
        <authorList>
            <person name="Kucharzyk K."/>
            <person name="Murdoch R.W."/>
            <person name="Higgins S."/>
            <person name="Loffler F."/>
        </authorList>
    </citation>
    <scope>NUCLEOTIDE SEQUENCE</scope>
</reference>
<dbReference type="GO" id="GO:0045454">
    <property type="term" value="P:cell redox homeostasis"/>
    <property type="evidence" value="ECO:0007669"/>
    <property type="project" value="TreeGrafter"/>
</dbReference>
<dbReference type="Pfam" id="PF02635">
    <property type="entry name" value="DsrE"/>
    <property type="match status" value="1"/>
</dbReference>
<comment type="catalytic activity">
    <reaction evidence="9">
        <text>a hydroperoxide + [thioredoxin]-dithiol = an alcohol + [thioredoxin]-disulfide + H2O</text>
        <dbReference type="Rhea" id="RHEA:62620"/>
        <dbReference type="Rhea" id="RHEA-COMP:10698"/>
        <dbReference type="Rhea" id="RHEA-COMP:10700"/>
        <dbReference type="ChEBI" id="CHEBI:15377"/>
        <dbReference type="ChEBI" id="CHEBI:29950"/>
        <dbReference type="ChEBI" id="CHEBI:30879"/>
        <dbReference type="ChEBI" id="CHEBI:35924"/>
        <dbReference type="ChEBI" id="CHEBI:50058"/>
        <dbReference type="EC" id="1.11.1.24"/>
    </reaction>
</comment>
<sequence>MKIKKLIISFMMLATALSGIAQDAAQGLRIGAKAPDFTLNDQNGNKVNLYQLLQKGPVVLKWYRGGWCPLCNLELKGFADKVSEINQLGATLVAISPELPDKAITTAEKNQLSFSVLSDNDNEVGRKYDLVYQLDAETANKYEKGFGLSQYNGNNKAEVPLPATYIIDSKGIIRYAFVNPDYTKRANIDDVIMNLTQLVKTSNNNKLVLVWSSDDPMVAQRVALMFPHAAQKNSWFSETTLVIWGPSAKLIASDTTLQKKLKEMQTDGVKIKACIACANAYGVKEKLKELHYDVLPMGEPLAEYLKRGYQVITF</sequence>
<dbReference type="InterPro" id="IPR027396">
    <property type="entry name" value="DsrEFH-like"/>
</dbReference>
<dbReference type="GO" id="GO:0034599">
    <property type="term" value="P:cellular response to oxidative stress"/>
    <property type="evidence" value="ECO:0007669"/>
    <property type="project" value="TreeGrafter"/>
</dbReference>
<dbReference type="CDD" id="cd02970">
    <property type="entry name" value="PRX_like2"/>
    <property type="match status" value="1"/>
</dbReference>
<evidence type="ECO:0000256" key="2">
    <source>
        <dbReference type="ARBA" id="ARBA00022559"/>
    </source>
</evidence>
<protein>
    <recommendedName>
        <fullName evidence="1">thioredoxin-dependent peroxiredoxin</fullName>
        <ecNumber evidence="1">1.11.1.24</ecNumber>
    </recommendedName>
    <alternativeName>
        <fullName evidence="7">Thioredoxin peroxidase</fullName>
    </alternativeName>
</protein>
<dbReference type="PROSITE" id="PS51352">
    <property type="entry name" value="THIOREDOXIN_2"/>
    <property type="match status" value="1"/>
</dbReference>
<evidence type="ECO:0000256" key="8">
    <source>
        <dbReference type="ARBA" id="ARBA00038489"/>
    </source>
</evidence>
<evidence type="ECO:0000313" key="11">
    <source>
        <dbReference type="EMBL" id="MPM19517.1"/>
    </source>
</evidence>
<dbReference type="SUPFAM" id="SSF75169">
    <property type="entry name" value="DsrEFH-like"/>
    <property type="match status" value="1"/>
</dbReference>
<dbReference type="PANTHER" id="PTHR42801">
    <property type="entry name" value="THIOREDOXIN-DEPENDENT PEROXIDE REDUCTASE"/>
    <property type="match status" value="1"/>
</dbReference>
<dbReference type="InterPro" id="IPR003787">
    <property type="entry name" value="Sulphur_relay_DsrE/F-like"/>
</dbReference>
<dbReference type="InterPro" id="IPR000866">
    <property type="entry name" value="AhpC/TSA"/>
</dbReference>
<proteinExistence type="inferred from homology"/>
<evidence type="ECO:0000256" key="7">
    <source>
        <dbReference type="ARBA" id="ARBA00032824"/>
    </source>
</evidence>
<dbReference type="PANTHER" id="PTHR42801:SF7">
    <property type="entry name" value="SLL1159 PROTEIN"/>
    <property type="match status" value="1"/>
</dbReference>
<dbReference type="EC" id="1.11.1.24" evidence="1"/>